<dbReference type="Proteomes" id="UP000234661">
    <property type="component" value="Unassembled WGS sequence"/>
</dbReference>
<gene>
    <name evidence="1" type="ORF">CWM85_18330</name>
</gene>
<accession>A0A2J4Z894</accession>
<protein>
    <recommendedName>
        <fullName evidence="3">Filamentous hemagglutinin</fullName>
    </recommendedName>
</protein>
<reference evidence="1 2" key="1">
    <citation type="submission" date="2017-11" db="EMBL/GenBank/DDBJ databases">
        <authorList>
            <person name="Han C.G."/>
        </authorList>
    </citation>
    <scope>NUCLEOTIDE SEQUENCE [LARGE SCALE GENOMIC DNA]</scope>
    <source>
        <strain evidence="1 2">A2</strain>
    </source>
</reference>
<evidence type="ECO:0000313" key="1">
    <source>
        <dbReference type="EMBL" id="PLM59295.1"/>
    </source>
</evidence>
<comment type="caution">
    <text evidence="1">The sequence shown here is derived from an EMBL/GenBank/DDBJ whole genome shotgun (WGS) entry which is preliminary data.</text>
</comment>
<evidence type="ECO:0008006" key="3">
    <source>
        <dbReference type="Google" id="ProtNLM"/>
    </source>
</evidence>
<proteinExistence type="predicted"/>
<sequence>MTNSGRIQGQNITLDASSLTSSGAVQSALELALTLSGDVIAATGSKITALGDARLTGKVLGNQGLISAKTLEVNGDSLSNGGEISGVNSLNVTLSGNLQQHGKMLTGGTLGSSQKTESMVTPAFATPILTTSWLA</sequence>
<organism evidence="1 2">
    <name type="scientific">Klebsiella michiganensis</name>
    <dbReference type="NCBI Taxonomy" id="1134687"/>
    <lineage>
        <taxon>Bacteria</taxon>
        <taxon>Pseudomonadati</taxon>
        <taxon>Pseudomonadota</taxon>
        <taxon>Gammaproteobacteria</taxon>
        <taxon>Enterobacterales</taxon>
        <taxon>Enterobacteriaceae</taxon>
        <taxon>Klebsiella/Raoultella group</taxon>
        <taxon>Klebsiella</taxon>
    </lineage>
</organism>
<name>A0A2J4Z894_9ENTR</name>
<dbReference type="AlphaFoldDB" id="A0A2J4Z894"/>
<evidence type="ECO:0000313" key="2">
    <source>
        <dbReference type="Proteomes" id="UP000234661"/>
    </source>
</evidence>
<reference evidence="1 2" key="2">
    <citation type="submission" date="2018-01" db="EMBL/GenBank/DDBJ databases">
        <title>Genomic study of Klebsiella pneumoniae.</title>
        <authorList>
            <person name="Yang Y."/>
            <person name="Bicalho R."/>
        </authorList>
    </citation>
    <scope>NUCLEOTIDE SEQUENCE [LARGE SCALE GENOMIC DNA]</scope>
    <source>
        <strain evidence="1 2">A2</strain>
    </source>
</reference>
<dbReference type="EMBL" id="PIET01000578">
    <property type="protein sequence ID" value="PLM59295.1"/>
    <property type="molecule type" value="Genomic_DNA"/>
</dbReference>